<dbReference type="OrthoDB" id="9809693at2"/>
<feature type="compositionally biased region" description="Basic residues" evidence="2">
    <location>
        <begin position="152"/>
        <end position="162"/>
    </location>
</feature>
<dbReference type="Gene3D" id="1.10.10.1550">
    <property type="entry name" value="ROS/MUCR transcriptional regulator protein"/>
    <property type="match status" value="1"/>
</dbReference>
<dbReference type="InterPro" id="IPR008807">
    <property type="entry name" value="ROS_MUCR"/>
</dbReference>
<organism evidence="3 4">
    <name type="scientific">Desulfatibacillum alkenivorans DSM 16219</name>
    <dbReference type="NCBI Taxonomy" id="1121393"/>
    <lineage>
        <taxon>Bacteria</taxon>
        <taxon>Pseudomonadati</taxon>
        <taxon>Thermodesulfobacteriota</taxon>
        <taxon>Desulfobacteria</taxon>
        <taxon>Desulfobacterales</taxon>
        <taxon>Desulfatibacillaceae</taxon>
        <taxon>Desulfatibacillum</taxon>
    </lineage>
</organism>
<gene>
    <name evidence="3" type="ORF">SAMN02745216_03219</name>
</gene>
<proteinExistence type="inferred from homology"/>
<keyword evidence="4" id="KW-1185">Reference proteome</keyword>
<feature type="region of interest" description="Disordered" evidence="2">
    <location>
        <begin position="123"/>
        <end position="174"/>
    </location>
</feature>
<dbReference type="InterPro" id="IPR041920">
    <property type="entry name" value="ROS/MUCR_sf"/>
</dbReference>
<dbReference type="STRING" id="1121393.SAMN02745216_03219"/>
<dbReference type="AlphaFoldDB" id="A0A1M6R8J7"/>
<evidence type="ECO:0000313" key="3">
    <source>
        <dbReference type="EMBL" id="SHK28756.1"/>
    </source>
</evidence>
<evidence type="ECO:0000256" key="1">
    <source>
        <dbReference type="ARBA" id="ARBA00007031"/>
    </source>
</evidence>
<protein>
    <submittedName>
        <fullName evidence="3">Transcriptional regulator, MucR family</fullName>
    </submittedName>
</protein>
<dbReference type="EMBL" id="FQZU01000021">
    <property type="protein sequence ID" value="SHK28756.1"/>
    <property type="molecule type" value="Genomic_DNA"/>
</dbReference>
<feature type="compositionally biased region" description="Low complexity" evidence="2">
    <location>
        <begin position="163"/>
        <end position="174"/>
    </location>
</feature>
<feature type="compositionally biased region" description="Basic and acidic residues" evidence="2">
    <location>
        <begin position="136"/>
        <end position="151"/>
    </location>
</feature>
<accession>A0A1M6R8J7</accession>
<dbReference type="GO" id="GO:0008270">
    <property type="term" value="F:zinc ion binding"/>
    <property type="evidence" value="ECO:0007669"/>
    <property type="project" value="InterPro"/>
</dbReference>
<dbReference type="Pfam" id="PF05443">
    <property type="entry name" value="ROS_MUCR"/>
    <property type="match status" value="1"/>
</dbReference>
<evidence type="ECO:0000256" key="2">
    <source>
        <dbReference type="SAM" id="MobiDB-lite"/>
    </source>
</evidence>
<dbReference type="Proteomes" id="UP000183994">
    <property type="component" value="Unassembled WGS sequence"/>
</dbReference>
<reference evidence="4" key="1">
    <citation type="submission" date="2016-11" db="EMBL/GenBank/DDBJ databases">
        <authorList>
            <person name="Varghese N."/>
            <person name="Submissions S."/>
        </authorList>
    </citation>
    <scope>NUCLEOTIDE SEQUENCE [LARGE SCALE GENOMIC DNA]</scope>
    <source>
        <strain evidence="4">DSM 16219</strain>
    </source>
</reference>
<dbReference type="RefSeq" id="WP_073477282.1">
    <property type="nucleotide sequence ID" value="NZ_FQZU01000021.1"/>
</dbReference>
<dbReference type="GO" id="GO:0003677">
    <property type="term" value="F:DNA binding"/>
    <property type="evidence" value="ECO:0007669"/>
    <property type="project" value="InterPro"/>
</dbReference>
<comment type="similarity">
    <text evidence="1">Belongs to the ros/MucR family.</text>
</comment>
<evidence type="ECO:0000313" key="4">
    <source>
        <dbReference type="Proteomes" id="UP000183994"/>
    </source>
</evidence>
<name>A0A1M6R8J7_9BACT</name>
<sequence length="174" mass="18918">MAKTLTEIAAEIVAAQVGSTSMTSEEVGEALKSVFKTLVQLRMAEGGEDAEALTQVPAALGEEGVSDQLAELRQRPIRSIRKNKVICLECGAEFKQLTKGHLKEHEMDAKEYRKKYGFKARQPLSAQSLSAKRRQSAKERNLGEVLKEARRQGKGAGKKAAPKKAVAAKGKAKK</sequence>
<dbReference type="GO" id="GO:0006355">
    <property type="term" value="P:regulation of DNA-templated transcription"/>
    <property type="evidence" value="ECO:0007669"/>
    <property type="project" value="InterPro"/>
</dbReference>